<comment type="function">
    <text evidence="1 10">The globular domain of the protein is located near the polypeptide exit tunnel on the outside of the subunit, while an extended beta-hairpin is found that lines the wall of the exit tunnel in the center of the 70S ribosome.</text>
</comment>
<dbReference type="InterPro" id="IPR005727">
    <property type="entry name" value="Ribosomal_uL22_bac/chlpt-type"/>
</dbReference>
<proteinExistence type="inferred from homology"/>
<keyword evidence="4 10" id="KW-0699">rRNA-binding</keyword>
<evidence type="ECO:0000256" key="8">
    <source>
        <dbReference type="ARBA" id="ARBA00025084"/>
    </source>
</evidence>
<evidence type="ECO:0000256" key="12">
    <source>
        <dbReference type="RuleBase" id="RU004006"/>
    </source>
</evidence>
<dbReference type="PROSITE" id="PS00464">
    <property type="entry name" value="RIBOSOMAL_L22"/>
    <property type="match status" value="1"/>
</dbReference>
<dbReference type="GO" id="GO:0022625">
    <property type="term" value="C:cytosolic large ribosomal subunit"/>
    <property type="evidence" value="ECO:0007669"/>
    <property type="project" value="TreeGrafter"/>
</dbReference>
<dbReference type="SUPFAM" id="SSF54843">
    <property type="entry name" value="Ribosomal protein L22"/>
    <property type="match status" value="1"/>
</dbReference>
<evidence type="ECO:0000256" key="7">
    <source>
        <dbReference type="ARBA" id="ARBA00023274"/>
    </source>
</evidence>
<evidence type="ECO:0000256" key="13">
    <source>
        <dbReference type="RuleBase" id="RU004008"/>
    </source>
</evidence>
<dbReference type="GO" id="GO:0006412">
    <property type="term" value="P:translation"/>
    <property type="evidence" value="ECO:0007669"/>
    <property type="project" value="UniProtKB-UniRule"/>
</dbReference>
<keyword evidence="7 10" id="KW-0687">Ribonucleoprotein</keyword>
<dbReference type="GO" id="GO:0019843">
    <property type="term" value="F:rRNA binding"/>
    <property type="evidence" value="ECO:0007669"/>
    <property type="project" value="UniProtKB-UniRule"/>
</dbReference>
<reference evidence="15" key="1">
    <citation type="journal article" date="2013" name="Stand. Genomic Sci.">
        <title>Complete genome sequence of Coriobacterium glomerans type strain (PW2(T)) from the midgut of Pyrrhocoris apterus L. (red soldier bug).</title>
        <authorList>
            <person name="Stackebrandt E."/>
            <person name="Zeytun A."/>
            <person name="Lapidus A."/>
            <person name="Nolan M."/>
            <person name="Lucas S."/>
            <person name="Hammon N."/>
            <person name="Deshpande S."/>
            <person name="Cheng J.F."/>
            <person name="Tapia R."/>
            <person name="Goodwin L.A."/>
            <person name="Pitluck S."/>
            <person name="Liolios K."/>
            <person name="Pagani I."/>
            <person name="Ivanova N."/>
            <person name="Mavromatis K."/>
            <person name="Mikhailova N."/>
            <person name="Huntemann M."/>
            <person name="Pati A."/>
            <person name="Chen A."/>
            <person name="Palaniappan K."/>
            <person name="Chang Y.J."/>
            <person name="Land M."/>
            <person name="Hauser L."/>
            <person name="Rohde M."/>
            <person name="Pukall R."/>
            <person name="Goker M."/>
            <person name="Detter J.C."/>
            <person name="Woyke T."/>
            <person name="Bristow J."/>
            <person name="Eisen J.A."/>
            <person name="Markowitz V."/>
            <person name="Hugenholtz P."/>
            <person name="Kyrpides N.C."/>
            <person name="Klenk H.P."/>
        </authorList>
    </citation>
    <scope>NUCLEOTIDE SEQUENCE</scope>
    <source>
        <strain evidence="15">ATCC 49209 / DSM 20642 / JCM 10262 / PW2</strain>
    </source>
</reference>
<dbReference type="PANTHER" id="PTHR13501">
    <property type="entry name" value="CHLOROPLAST 50S RIBOSOMAL PROTEIN L22-RELATED"/>
    <property type="match status" value="1"/>
</dbReference>
<dbReference type="PANTHER" id="PTHR13501:SF8">
    <property type="entry name" value="LARGE RIBOSOMAL SUBUNIT PROTEIN UL22M"/>
    <property type="match status" value="1"/>
</dbReference>
<dbReference type="HAMAP" id="MF_01331_B">
    <property type="entry name" value="Ribosomal_uL22_B"/>
    <property type="match status" value="1"/>
</dbReference>
<dbReference type="InterPro" id="IPR047867">
    <property type="entry name" value="Ribosomal_uL22_bac/org-type"/>
</dbReference>
<keyword evidence="5 10" id="KW-0694">RNA-binding</keyword>
<dbReference type="Gene3D" id="3.90.470.10">
    <property type="entry name" value="Ribosomal protein L22/L17"/>
    <property type="match status" value="1"/>
</dbReference>
<evidence type="ECO:0000256" key="11">
    <source>
        <dbReference type="RuleBase" id="RU004005"/>
    </source>
</evidence>
<dbReference type="Proteomes" id="UP000006851">
    <property type="component" value="Chromosome"/>
</dbReference>
<comment type="subunit">
    <text evidence="3 10 12">Part of the 50S ribosomal subunit.</text>
</comment>
<evidence type="ECO:0000256" key="6">
    <source>
        <dbReference type="ARBA" id="ARBA00022980"/>
    </source>
</evidence>
<dbReference type="RefSeq" id="WP_013709169.1">
    <property type="nucleotide sequence ID" value="NC_015389.1"/>
</dbReference>
<organism evidence="14 15">
    <name type="scientific">Coriobacterium glomerans (strain ATCC 49209 / DSM 20642 / JCM 10262 / PW2)</name>
    <dbReference type="NCBI Taxonomy" id="700015"/>
    <lineage>
        <taxon>Bacteria</taxon>
        <taxon>Bacillati</taxon>
        <taxon>Actinomycetota</taxon>
        <taxon>Coriobacteriia</taxon>
        <taxon>Coriobacteriales</taxon>
        <taxon>Coriobacteriaceae</taxon>
        <taxon>Coriobacterium</taxon>
    </lineage>
</organism>
<dbReference type="HOGENOM" id="CLU_083987_3_3_11"/>
<dbReference type="GO" id="GO:0003735">
    <property type="term" value="F:structural constituent of ribosome"/>
    <property type="evidence" value="ECO:0007669"/>
    <property type="project" value="InterPro"/>
</dbReference>
<dbReference type="NCBIfam" id="TIGR01044">
    <property type="entry name" value="rplV_bact"/>
    <property type="match status" value="1"/>
</dbReference>
<gene>
    <name evidence="10" type="primary">rplV</name>
    <name evidence="14" type="ordered locus">Corgl_1326</name>
</gene>
<evidence type="ECO:0000256" key="9">
    <source>
        <dbReference type="ARBA" id="ARBA00035207"/>
    </source>
</evidence>
<comment type="similarity">
    <text evidence="2 10 11">Belongs to the universal ribosomal protein uL22 family.</text>
</comment>
<dbReference type="KEGG" id="cgo:Corgl_1326"/>
<evidence type="ECO:0000256" key="3">
    <source>
        <dbReference type="ARBA" id="ARBA00011838"/>
    </source>
</evidence>
<dbReference type="CDD" id="cd00336">
    <property type="entry name" value="Ribosomal_L22"/>
    <property type="match status" value="1"/>
</dbReference>
<evidence type="ECO:0000256" key="2">
    <source>
        <dbReference type="ARBA" id="ARBA00009451"/>
    </source>
</evidence>
<dbReference type="OrthoDB" id="9805969at2"/>
<dbReference type="InterPro" id="IPR001063">
    <property type="entry name" value="Ribosomal_uL22"/>
</dbReference>
<name>F2N8P4_CORGP</name>
<dbReference type="STRING" id="700015.Corgl_1326"/>
<evidence type="ECO:0000256" key="5">
    <source>
        <dbReference type="ARBA" id="ARBA00022884"/>
    </source>
</evidence>
<dbReference type="InterPro" id="IPR036394">
    <property type="entry name" value="Ribosomal_uL22_sf"/>
</dbReference>
<accession>F2N8P4</accession>
<sequence>MPTKSTDTETREVRAVAKYVRVSAGKARLVIDLIRRKPVPEALDILRFCERAAAVDVEKVLRSAVANAENNNGMRADDLVIVSAYVDQGPTLKRIRPRAKGSASRILKRMSHITVVVAPRKEA</sequence>
<dbReference type="EMBL" id="CP002628">
    <property type="protein sequence ID" value="AEB07427.1"/>
    <property type="molecule type" value="Genomic_DNA"/>
</dbReference>
<comment type="function">
    <text evidence="8">This protein binds specifically to 23S rRNA; its binding is stimulated by other ribosomal proteins, e.g. L4, L17, and L20. It is important during the early stages of 50S assembly. It makes multiple contacts with different domains of the 23S rRNA in the assembled 50S subunit and ribosome.</text>
</comment>
<evidence type="ECO:0000313" key="14">
    <source>
        <dbReference type="EMBL" id="AEB07427.1"/>
    </source>
</evidence>
<evidence type="ECO:0000256" key="10">
    <source>
        <dbReference type="HAMAP-Rule" id="MF_01331"/>
    </source>
</evidence>
<dbReference type="Pfam" id="PF00237">
    <property type="entry name" value="Ribosomal_L22"/>
    <property type="match status" value="1"/>
</dbReference>
<keyword evidence="6 10" id="KW-0689">Ribosomal protein</keyword>
<evidence type="ECO:0000256" key="4">
    <source>
        <dbReference type="ARBA" id="ARBA00022730"/>
    </source>
</evidence>
<dbReference type="eggNOG" id="COG0091">
    <property type="taxonomic scope" value="Bacteria"/>
</dbReference>
<comment type="function">
    <text evidence="10 13">This protein binds specifically to 23S rRNA; its binding is stimulated by other ribosomal proteins, e.g., L4, L17, and L20. It is important during the early stages of 50S assembly. It makes multiple contacts with different domains of the 23S rRNA in the assembled 50S subunit and ribosome.</text>
</comment>
<evidence type="ECO:0000256" key="1">
    <source>
        <dbReference type="ARBA" id="ARBA00003478"/>
    </source>
</evidence>
<protein>
    <recommendedName>
        <fullName evidence="9 10">Large ribosomal subunit protein uL22</fullName>
    </recommendedName>
</protein>
<dbReference type="AlphaFoldDB" id="F2N8P4"/>
<evidence type="ECO:0000313" key="15">
    <source>
        <dbReference type="Proteomes" id="UP000006851"/>
    </source>
</evidence>
<dbReference type="InterPro" id="IPR018260">
    <property type="entry name" value="Ribosomal_uL22_CS"/>
</dbReference>
<keyword evidence="15" id="KW-1185">Reference proteome</keyword>